<dbReference type="InterPro" id="IPR000160">
    <property type="entry name" value="GGDEF_dom"/>
</dbReference>
<dbReference type="InterPro" id="IPR043128">
    <property type="entry name" value="Rev_trsase/Diguanyl_cyclase"/>
</dbReference>
<feature type="domain" description="GGDEF" evidence="3">
    <location>
        <begin position="157"/>
        <end position="289"/>
    </location>
</feature>
<dbReference type="SUPFAM" id="SSF141868">
    <property type="entry name" value="EAL domain-like"/>
    <property type="match status" value="1"/>
</dbReference>
<keyword evidence="1" id="KW-1133">Transmembrane helix</keyword>
<organism evidence="4 5">
    <name type="scientific">Oxalicibacterium flavum</name>
    <dbReference type="NCBI Taxonomy" id="179467"/>
    <lineage>
        <taxon>Bacteria</taxon>
        <taxon>Pseudomonadati</taxon>
        <taxon>Pseudomonadota</taxon>
        <taxon>Betaproteobacteria</taxon>
        <taxon>Burkholderiales</taxon>
        <taxon>Oxalobacteraceae</taxon>
        <taxon>Oxalicibacterium</taxon>
    </lineage>
</organism>
<dbReference type="AlphaFoldDB" id="A0A8J2UPN6"/>
<dbReference type="SMART" id="SM00052">
    <property type="entry name" value="EAL"/>
    <property type="match status" value="1"/>
</dbReference>
<accession>A0A8J2UPN6</accession>
<dbReference type="EMBL" id="BMCG01000003">
    <property type="protein sequence ID" value="GGC06392.1"/>
    <property type="molecule type" value="Genomic_DNA"/>
</dbReference>
<evidence type="ECO:0000313" key="4">
    <source>
        <dbReference type="EMBL" id="GGC06392.1"/>
    </source>
</evidence>
<comment type="caution">
    <text evidence="4">The sequence shown here is derived from an EMBL/GenBank/DDBJ whole genome shotgun (WGS) entry which is preliminary data.</text>
</comment>
<dbReference type="PANTHER" id="PTHR33121:SF19">
    <property type="entry name" value="CYCLIC DI-GMP PHOSPHODIESTERASE PA2567"/>
    <property type="match status" value="1"/>
</dbReference>
<dbReference type="CDD" id="cd01948">
    <property type="entry name" value="EAL"/>
    <property type="match status" value="1"/>
</dbReference>
<dbReference type="GO" id="GO:0071111">
    <property type="term" value="F:cyclic-guanylate-specific phosphodiesterase activity"/>
    <property type="evidence" value="ECO:0007669"/>
    <property type="project" value="InterPro"/>
</dbReference>
<evidence type="ECO:0000256" key="1">
    <source>
        <dbReference type="SAM" id="Phobius"/>
    </source>
</evidence>
<gene>
    <name evidence="4" type="ORF">GCM10007205_14470</name>
</gene>
<dbReference type="InterPro" id="IPR029787">
    <property type="entry name" value="Nucleotide_cyclase"/>
</dbReference>
<name>A0A8J2UPN6_9BURK</name>
<feature type="transmembrane region" description="Helical" evidence="1">
    <location>
        <begin position="20"/>
        <end position="38"/>
    </location>
</feature>
<feature type="transmembrane region" description="Helical" evidence="1">
    <location>
        <begin position="96"/>
        <end position="121"/>
    </location>
</feature>
<dbReference type="InterPro" id="IPR050706">
    <property type="entry name" value="Cyclic-di-GMP_PDE-like"/>
</dbReference>
<dbReference type="Proteomes" id="UP000620266">
    <property type="component" value="Unassembled WGS sequence"/>
</dbReference>
<sequence length="558" mass="61893">MNTTRLFEWLVPRMRVIRMIMLPLLIVLVVGVGVLVHASGGVRFAYLHAMYLPILLAGFVFGLRGGLVIGLLGGIVIGPMMPIDTATGEMQDTLNWLYRTGFFMLVGMFSGTVSDSVRAYLRHLKWMTRHDIATLLPNRLALLDALAGLAKEKRPRSTFVLAVIGLQNATELKSAFGFDLIENVIRQSAERHATILPQRTQVYRIDAEQIGILVEDRSGNGIDTLLGRLIESARRPFHFNDIPVHADSRLGYITFTNTEHAPAFYLQQAEAALVAAHEKSQDSLAYSPQIGTLACENLSVLGSLMDAMRQGQLSMHYQPKVDIATGHIHSVEALIRWHHPERGSIPPAVFIPRAEQSTLINLITEFALQQAMEQIVKWRACGIHIPIAVNISPRNLLWNGFTDLVLHLLRHHDVDGRSLELEVTEGALMTDMTRTIVELTRLADARVTISIDDFGTGYSSLQYLHQLPISLIKIDQSFVRRLPEDLGALHIVEAAVTLAHKMGMQTIAEGVESEAVYRLLGKVGCDIAQGFAIAKPMPADAFEQWHAQHAGRFLLQSA</sequence>
<reference evidence="4" key="1">
    <citation type="journal article" date="2014" name="Int. J. Syst. Evol. Microbiol.">
        <title>Complete genome sequence of Corynebacterium casei LMG S-19264T (=DSM 44701T), isolated from a smear-ripened cheese.</title>
        <authorList>
            <consortium name="US DOE Joint Genome Institute (JGI-PGF)"/>
            <person name="Walter F."/>
            <person name="Albersmeier A."/>
            <person name="Kalinowski J."/>
            <person name="Ruckert C."/>
        </authorList>
    </citation>
    <scope>NUCLEOTIDE SEQUENCE</scope>
    <source>
        <strain evidence="4">CCM 7086</strain>
    </source>
</reference>
<feature type="transmembrane region" description="Helical" evidence="1">
    <location>
        <begin position="50"/>
        <end position="76"/>
    </location>
</feature>
<dbReference type="Pfam" id="PF00563">
    <property type="entry name" value="EAL"/>
    <property type="match status" value="1"/>
</dbReference>
<dbReference type="Gene3D" id="3.30.70.270">
    <property type="match status" value="1"/>
</dbReference>
<evidence type="ECO:0000259" key="2">
    <source>
        <dbReference type="PROSITE" id="PS50883"/>
    </source>
</evidence>
<keyword evidence="1" id="KW-0812">Transmembrane</keyword>
<dbReference type="InterPro" id="IPR035919">
    <property type="entry name" value="EAL_sf"/>
</dbReference>
<dbReference type="RefSeq" id="WP_188395562.1">
    <property type="nucleotide sequence ID" value="NZ_BMCG01000003.1"/>
</dbReference>
<feature type="domain" description="EAL" evidence="2">
    <location>
        <begin position="297"/>
        <end position="550"/>
    </location>
</feature>
<proteinExistence type="predicted"/>
<dbReference type="SUPFAM" id="SSF55073">
    <property type="entry name" value="Nucleotide cyclase"/>
    <property type="match status" value="1"/>
</dbReference>
<dbReference type="PANTHER" id="PTHR33121">
    <property type="entry name" value="CYCLIC DI-GMP PHOSPHODIESTERASE PDEF"/>
    <property type="match status" value="1"/>
</dbReference>
<evidence type="ECO:0008006" key="6">
    <source>
        <dbReference type="Google" id="ProtNLM"/>
    </source>
</evidence>
<evidence type="ECO:0000313" key="5">
    <source>
        <dbReference type="Proteomes" id="UP000620266"/>
    </source>
</evidence>
<evidence type="ECO:0000259" key="3">
    <source>
        <dbReference type="PROSITE" id="PS50887"/>
    </source>
</evidence>
<protein>
    <recommendedName>
        <fullName evidence="6">GGDEF domain-containing protein</fullName>
    </recommendedName>
</protein>
<reference evidence="4" key="2">
    <citation type="submission" date="2020-09" db="EMBL/GenBank/DDBJ databases">
        <authorList>
            <person name="Sun Q."/>
            <person name="Sedlacek I."/>
        </authorList>
    </citation>
    <scope>NUCLEOTIDE SEQUENCE</scope>
    <source>
        <strain evidence="4">CCM 7086</strain>
    </source>
</reference>
<dbReference type="PROSITE" id="PS50883">
    <property type="entry name" value="EAL"/>
    <property type="match status" value="1"/>
</dbReference>
<dbReference type="InterPro" id="IPR001633">
    <property type="entry name" value="EAL_dom"/>
</dbReference>
<keyword evidence="5" id="KW-1185">Reference proteome</keyword>
<dbReference type="PROSITE" id="PS50887">
    <property type="entry name" value="GGDEF"/>
    <property type="match status" value="1"/>
</dbReference>
<dbReference type="Gene3D" id="3.20.20.450">
    <property type="entry name" value="EAL domain"/>
    <property type="match status" value="1"/>
</dbReference>
<dbReference type="Pfam" id="PF00990">
    <property type="entry name" value="GGDEF"/>
    <property type="match status" value="1"/>
</dbReference>
<dbReference type="SMART" id="SM00267">
    <property type="entry name" value="GGDEF"/>
    <property type="match status" value="1"/>
</dbReference>
<keyword evidence="1" id="KW-0472">Membrane</keyword>